<dbReference type="Proteomes" id="UP000070092">
    <property type="component" value="Unassembled WGS sequence"/>
</dbReference>
<sequence>MYGLDAIEEFFSLVHVCNVVSAEGVMVAVVEDEVSDAAALVVPTATADAGSPASSMPTVAQDATSGIRRDDIALCFIFGSFSYRAASSFAGLC</sequence>
<dbReference type="EMBL" id="LRPO01000058">
    <property type="protein sequence ID" value="KWZ79966.1"/>
    <property type="molecule type" value="Genomic_DNA"/>
</dbReference>
<dbReference type="AlphaFoldDB" id="A0A133KKD6"/>
<name>A0A133KKD6_BIFBI</name>
<organism evidence="1 2">
    <name type="scientific">Bifidobacterium bifidum</name>
    <dbReference type="NCBI Taxonomy" id="1681"/>
    <lineage>
        <taxon>Bacteria</taxon>
        <taxon>Bacillati</taxon>
        <taxon>Actinomycetota</taxon>
        <taxon>Actinomycetes</taxon>
        <taxon>Bifidobacteriales</taxon>
        <taxon>Bifidobacteriaceae</taxon>
        <taxon>Bifidobacterium</taxon>
    </lineage>
</organism>
<accession>A0A133KKD6</accession>
<comment type="caution">
    <text evidence="1">The sequence shown here is derived from an EMBL/GenBank/DDBJ whole genome shotgun (WGS) entry which is preliminary data.</text>
</comment>
<reference evidence="1 2" key="1">
    <citation type="submission" date="2016-01" db="EMBL/GenBank/DDBJ databases">
        <authorList>
            <person name="Oliw E.H."/>
        </authorList>
    </citation>
    <scope>NUCLEOTIDE SEQUENCE [LARGE SCALE GENOMIC DNA]</scope>
    <source>
        <strain evidence="1 2">MJR8628B</strain>
    </source>
</reference>
<dbReference type="PATRIC" id="fig|1681.53.peg.2019"/>
<gene>
    <name evidence="1" type="ORF">HMPREF3196_02075</name>
</gene>
<evidence type="ECO:0000313" key="2">
    <source>
        <dbReference type="Proteomes" id="UP000070092"/>
    </source>
</evidence>
<protein>
    <submittedName>
        <fullName evidence="1">Uncharacterized protein</fullName>
    </submittedName>
</protein>
<evidence type="ECO:0000313" key="1">
    <source>
        <dbReference type="EMBL" id="KWZ79966.1"/>
    </source>
</evidence>
<proteinExistence type="predicted"/>